<proteinExistence type="predicted"/>
<comment type="caution">
    <text evidence="2">The sequence shown here is derived from an EMBL/GenBank/DDBJ whole genome shotgun (WGS) entry which is preliminary data.</text>
</comment>
<protein>
    <submittedName>
        <fullName evidence="2">Uncharacterized protein</fullName>
    </submittedName>
</protein>
<dbReference type="EMBL" id="JAWDGP010000657">
    <property type="protein sequence ID" value="KAK3798615.1"/>
    <property type="molecule type" value="Genomic_DNA"/>
</dbReference>
<dbReference type="AlphaFoldDB" id="A0AAE1E9N7"/>
<dbReference type="Proteomes" id="UP001283361">
    <property type="component" value="Unassembled WGS sequence"/>
</dbReference>
<sequence>MSSKIAYRHRVYFKATNSSSSHLVPGQSTSPCLVTAGRAEDLVWDRLSRLSRVTVSRHNSPSTDTQVPFLRSGG</sequence>
<feature type="region of interest" description="Disordered" evidence="1">
    <location>
        <begin position="55"/>
        <end position="74"/>
    </location>
</feature>
<organism evidence="2 3">
    <name type="scientific">Elysia crispata</name>
    <name type="common">lettuce slug</name>
    <dbReference type="NCBI Taxonomy" id="231223"/>
    <lineage>
        <taxon>Eukaryota</taxon>
        <taxon>Metazoa</taxon>
        <taxon>Spiralia</taxon>
        <taxon>Lophotrochozoa</taxon>
        <taxon>Mollusca</taxon>
        <taxon>Gastropoda</taxon>
        <taxon>Heterobranchia</taxon>
        <taxon>Euthyneura</taxon>
        <taxon>Panpulmonata</taxon>
        <taxon>Sacoglossa</taxon>
        <taxon>Placobranchoidea</taxon>
        <taxon>Plakobranchidae</taxon>
        <taxon>Elysia</taxon>
    </lineage>
</organism>
<evidence type="ECO:0000256" key="1">
    <source>
        <dbReference type="SAM" id="MobiDB-lite"/>
    </source>
</evidence>
<gene>
    <name evidence="2" type="ORF">RRG08_005026</name>
</gene>
<keyword evidence="3" id="KW-1185">Reference proteome</keyword>
<reference evidence="2" key="1">
    <citation type="journal article" date="2023" name="G3 (Bethesda)">
        <title>A reference genome for the long-term kleptoplast-retaining sea slug Elysia crispata morphotype clarki.</title>
        <authorList>
            <person name="Eastman K.E."/>
            <person name="Pendleton A.L."/>
            <person name="Shaikh M.A."/>
            <person name="Suttiyut T."/>
            <person name="Ogas R."/>
            <person name="Tomko P."/>
            <person name="Gavelis G."/>
            <person name="Widhalm J.R."/>
            <person name="Wisecaver J.H."/>
        </authorList>
    </citation>
    <scope>NUCLEOTIDE SEQUENCE</scope>
    <source>
        <strain evidence="2">ECLA1</strain>
    </source>
</reference>
<evidence type="ECO:0000313" key="3">
    <source>
        <dbReference type="Proteomes" id="UP001283361"/>
    </source>
</evidence>
<evidence type="ECO:0000313" key="2">
    <source>
        <dbReference type="EMBL" id="KAK3798615.1"/>
    </source>
</evidence>
<accession>A0AAE1E9N7</accession>
<name>A0AAE1E9N7_9GAST</name>